<gene>
    <name evidence="10" type="ORF">KQ657_005085</name>
</gene>
<name>A0A9P7V9K9_9ASCO</name>
<feature type="transmembrane region" description="Helical" evidence="9">
    <location>
        <begin position="108"/>
        <end position="129"/>
    </location>
</feature>
<keyword evidence="4" id="KW-0378">Hydrolase</keyword>
<feature type="transmembrane region" description="Helical" evidence="9">
    <location>
        <begin position="430"/>
        <end position="448"/>
    </location>
</feature>
<comment type="similarity">
    <text evidence="2">Belongs to the peptidase A22B family.</text>
</comment>
<evidence type="ECO:0000256" key="8">
    <source>
        <dbReference type="SAM" id="MobiDB-lite"/>
    </source>
</evidence>
<reference evidence="10" key="1">
    <citation type="submission" date="2021-03" db="EMBL/GenBank/DDBJ databases">
        <authorList>
            <person name="Palmer J.M."/>
        </authorList>
    </citation>
    <scope>NUCLEOTIDE SEQUENCE</scope>
    <source>
        <strain evidence="10">ARV_011</strain>
    </source>
</reference>
<dbReference type="PANTHER" id="PTHR12174:SF23">
    <property type="entry name" value="MINOR HISTOCOMPATIBILITY ANTIGEN H13"/>
    <property type="match status" value="1"/>
</dbReference>
<organism evidence="10 11">
    <name type="scientific">Scheffersomyces spartinae</name>
    <dbReference type="NCBI Taxonomy" id="45513"/>
    <lineage>
        <taxon>Eukaryota</taxon>
        <taxon>Fungi</taxon>
        <taxon>Dikarya</taxon>
        <taxon>Ascomycota</taxon>
        <taxon>Saccharomycotina</taxon>
        <taxon>Pichiomycetes</taxon>
        <taxon>Debaryomycetaceae</taxon>
        <taxon>Scheffersomyces</taxon>
    </lineage>
</organism>
<feature type="region of interest" description="Disordered" evidence="8">
    <location>
        <begin position="567"/>
        <end position="611"/>
    </location>
</feature>
<evidence type="ECO:0000256" key="1">
    <source>
        <dbReference type="ARBA" id="ARBA00004477"/>
    </source>
</evidence>
<dbReference type="GeneID" id="66118459"/>
<evidence type="ECO:0000313" key="11">
    <source>
        <dbReference type="Proteomes" id="UP000790833"/>
    </source>
</evidence>
<evidence type="ECO:0000256" key="3">
    <source>
        <dbReference type="ARBA" id="ARBA00022692"/>
    </source>
</evidence>
<evidence type="ECO:0000256" key="6">
    <source>
        <dbReference type="ARBA" id="ARBA00022989"/>
    </source>
</evidence>
<dbReference type="AlphaFoldDB" id="A0A9P7V9K9"/>
<evidence type="ECO:0000313" key="10">
    <source>
        <dbReference type="EMBL" id="KAG7193887.1"/>
    </source>
</evidence>
<evidence type="ECO:0008006" key="12">
    <source>
        <dbReference type="Google" id="ProtNLM"/>
    </source>
</evidence>
<comment type="caution">
    <text evidence="10">The sequence shown here is derived from an EMBL/GenBank/DDBJ whole genome shotgun (WGS) entry which is preliminary data.</text>
</comment>
<feature type="compositionally biased region" description="Basic and acidic residues" evidence="8">
    <location>
        <begin position="568"/>
        <end position="578"/>
    </location>
</feature>
<accession>A0A9P7V9K9</accession>
<keyword evidence="3 9" id="KW-0812">Transmembrane</keyword>
<keyword evidence="7 9" id="KW-0472">Membrane</keyword>
<evidence type="ECO:0000256" key="9">
    <source>
        <dbReference type="SAM" id="Phobius"/>
    </source>
</evidence>
<dbReference type="EMBL" id="JAHMUF010000009">
    <property type="protein sequence ID" value="KAG7193887.1"/>
    <property type="molecule type" value="Genomic_DNA"/>
</dbReference>
<dbReference type="SMART" id="SM00730">
    <property type="entry name" value="PSN"/>
    <property type="match status" value="1"/>
</dbReference>
<dbReference type="InterPro" id="IPR006639">
    <property type="entry name" value="Preselin/SPP"/>
</dbReference>
<feature type="transmembrane region" description="Helical" evidence="9">
    <location>
        <begin position="358"/>
        <end position="381"/>
    </location>
</feature>
<dbReference type="GO" id="GO:0042500">
    <property type="term" value="F:aspartic endopeptidase activity, intramembrane cleaving"/>
    <property type="evidence" value="ECO:0007669"/>
    <property type="project" value="InterPro"/>
</dbReference>
<feature type="transmembrane region" description="Helical" evidence="9">
    <location>
        <begin position="402"/>
        <end position="424"/>
    </location>
</feature>
<feature type="compositionally biased region" description="Acidic residues" evidence="8">
    <location>
        <begin position="579"/>
        <end position="605"/>
    </location>
</feature>
<dbReference type="GO" id="GO:0033619">
    <property type="term" value="P:membrane protein proteolysis"/>
    <property type="evidence" value="ECO:0007669"/>
    <property type="project" value="TreeGrafter"/>
</dbReference>
<evidence type="ECO:0000256" key="5">
    <source>
        <dbReference type="ARBA" id="ARBA00022824"/>
    </source>
</evidence>
<feature type="transmembrane region" description="Helical" evidence="9">
    <location>
        <begin position="39"/>
        <end position="61"/>
    </location>
</feature>
<feature type="transmembrane region" description="Helical" evidence="9">
    <location>
        <begin position="279"/>
        <end position="297"/>
    </location>
</feature>
<feature type="transmembrane region" description="Helical" evidence="9">
    <location>
        <begin position="304"/>
        <end position="324"/>
    </location>
</feature>
<feature type="transmembrane region" description="Helical" evidence="9">
    <location>
        <begin position="250"/>
        <end position="267"/>
    </location>
</feature>
<dbReference type="PANTHER" id="PTHR12174">
    <property type="entry name" value="SIGNAL PEPTIDE PEPTIDASE"/>
    <property type="match status" value="1"/>
</dbReference>
<evidence type="ECO:0000256" key="2">
    <source>
        <dbReference type="ARBA" id="ARBA00006859"/>
    </source>
</evidence>
<dbReference type="Proteomes" id="UP000790833">
    <property type="component" value="Unassembled WGS sequence"/>
</dbReference>
<dbReference type="GO" id="GO:0098554">
    <property type="term" value="C:cytoplasmic side of endoplasmic reticulum membrane"/>
    <property type="evidence" value="ECO:0007669"/>
    <property type="project" value="TreeGrafter"/>
</dbReference>
<keyword evidence="6 9" id="KW-1133">Transmembrane helix</keyword>
<keyword evidence="5" id="KW-0256">Endoplasmic reticulum</keyword>
<comment type="subcellular location">
    <subcellularLocation>
        <location evidence="1">Endoplasmic reticulum membrane</location>
        <topology evidence="1">Multi-pass membrane protein</topology>
    </subcellularLocation>
</comment>
<keyword evidence="11" id="KW-1185">Reference proteome</keyword>
<dbReference type="GO" id="GO:0006465">
    <property type="term" value="P:signal peptide processing"/>
    <property type="evidence" value="ECO:0007669"/>
    <property type="project" value="TreeGrafter"/>
</dbReference>
<protein>
    <recommendedName>
        <fullName evidence="12">Intramembrane protease</fullName>
    </recommendedName>
</protein>
<dbReference type="GO" id="GO:0098553">
    <property type="term" value="C:lumenal side of endoplasmic reticulum membrane"/>
    <property type="evidence" value="ECO:0007669"/>
    <property type="project" value="TreeGrafter"/>
</dbReference>
<proteinExistence type="inferred from homology"/>
<dbReference type="Pfam" id="PF04258">
    <property type="entry name" value="Peptidase_A22B"/>
    <property type="match status" value="1"/>
</dbReference>
<dbReference type="InterPro" id="IPR007369">
    <property type="entry name" value="Peptidase_A22B_SPP"/>
</dbReference>
<evidence type="ECO:0000256" key="7">
    <source>
        <dbReference type="ARBA" id="ARBA00023136"/>
    </source>
</evidence>
<dbReference type="RefSeq" id="XP_043049434.1">
    <property type="nucleotide sequence ID" value="XM_043195729.1"/>
</dbReference>
<dbReference type="OrthoDB" id="29661at2759"/>
<sequence>MSNVTEIQFPEFETLDYLDQLSFQSVRWLYSIKYVSPQLVAPLLTVALALLIVTIGAYSTLAKPRDALDSNLDKDENPNWDPTDNDGSTFIKSSKLELELLNHESLSLLHAFLLPIMAGVTLYTLDYCLKNISKDKLMRYLNWYMLITCPFSHISVLDYMITATTRTLTHKLLGKNSSWIFKRYRLVMSSDAETFPLGVVEYLEASTFKKDDSWFQKFKIHLKEQGVQIIHPKTLKRANQPFSLVFDSKYLFSGPLALACGYLFYQYNPVLNSSYLLPSNNWLVTNLMGINFAIFGIKHLKISNFTIAYCLLVALFFYDIYFVFGNKIMIKVATGIDIPIKLCIPLKPSGDLYHSFRLSLLGLGDVALPGALISLCLRFDLSNFYKIEPLPFHHLNSFPTPYFKTSLVTYTAGLIGSYCALNYFKSGQPALLYIVPSMLLGITLMAYIRGESRALFQYSEHIEEFDLNKNEENDDKSMVLITTDEDTNEDDDYLYEDPNDSYDEWEAKVELKRLGTEDLHNLLEELIDDDDDDDTFLINSDQDQESGDEIDEIDIVEVDEIELIRLQNDLRQEPREWYSDDDEEEEEEEVENDGDNDDDDEDEEDKVYILQ</sequence>
<evidence type="ECO:0000256" key="4">
    <source>
        <dbReference type="ARBA" id="ARBA00022801"/>
    </source>
</evidence>